<feature type="transmembrane region" description="Helical" evidence="5">
    <location>
        <begin position="94"/>
        <end position="111"/>
    </location>
</feature>
<feature type="transmembrane region" description="Helical" evidence="5">
    <location>
        <begin position="123"/>
        <end position="143"/>
    </location>
</feature>
<comment type="subcellular location">
    <subcellularLocation>
        <location evidence="1">Membrane</location>
        <topology evidence="1">Multi-pass membrane protein</topology>
    </subcellularLocation>
</comment>
<proteinExistence type="predicted"/>
<gene>
    <name evidence="7" type="ORF">SAMN02583745_02742</name>
</gene>
<keyword evidence="7" id="KW-0436">Ligase</keyword>
<evidence type="ECO:0000256" key="5">
    <source>
        <dbReference type="SAM" id="Phobius"/>
    </source>
</evidence>
<feature type="transmembrane region" description="Helical" evidence="5">
    <location>
        <begin position="210"/>
        <end position="228"/>
    </location>
</feature>
<dbReference type="Proteomes" id="UP000242642">
    <property type="component" value="Unassembled WGS sequence"/>
</dbReference>
<organism evidence="7 8">
    <name type="scientific">Thorsellia anophelis DSM 18579</name>
    <dbReference type="NCBI Taxonomy" id="1123402"/>
    <lineage>
        <taxon>Bacteria</taxon>
        <taxon>Pseudomonadati</taxon>
        <taxon>Pseudomonadota</taxon>
        <taxon>Gammaproteobacteria</taxon>
        <taxon>Enterobacterales</taxon>
        <taxon>Thorselliaceae</taxon>
        <taxon>Thorsellia</taxon>
    </lineage>
</organism>
<feature type="transmembrane region" description="Helical" evidence="5">
    <location>
        <begin position="155"/>
        <end position="173"/>
    </location>
</feature>
<keyword evidence="8" id="KW-1185">Reference proteome</keyword>
<dbReference type="PANTHER" id="PTHR37422">
    <property type="entry name" value="TEICHURONIC ACID BIOSYNTHESIS PROTEIN TUAE"/>
    <property type="match status" value="1"/>
</dbReference>
<accession>A0A1I0FGK4</accession>
<feature type="transmembrane region" description="Helical" evidence="5">
    <location>
        <begin position="399"/>
        <end position="418"/>
    </location>
</feature>
<evidence type="ECO:0000256" key="2">
    <source>
        <dbReference type="ARBA" id="ARBA00022692"/>
    </source>
</evidence>
<evidence type="ECO:0000256" key="3">
    <source>
        <dbReference type="ARBA" id="ARBA00022989"/>
    </source>
</evidence>
<dbReference type="RefSeq" id="WP_177168677.1">
    <property type="nucleotide sequence ID" value="NZ_FOHV01000040.1"/>
</dbReference>
<keyword evidence="4 5" id="KW-0472">Membrane</keyword>
<feature type="transmembrane region" description="Helical" evidence="5">
    <location>
        <begin position="185"/>
        <end position="204"/>
    </location>
</feature>
<evidence type="ECO:0000256" key="1">
    <source>
        <dbReference type="ARBA" id="ARBA00004141"/>
    </source>
</evidence>
<dbReference type="InterPro" id="IPR007016">
    <property type="entry name" value="O-antigen_ligase-rel_domated"/>
</dbReference>
<dbReference type="AlphaFoldDB" id="A0A1I0FGK4"/>
<protein>
    <submittedName>
        <fullName evidence="7">O-antigen ligase</fullName>
    </submittedName>
</protein>
<dbReference type="InterPro" id="IPR051533">
    <property type="entry name" value="WaaL-like"/>
</dbReference>
<dbReference type="Pfam" id="PF04932">
    <property type="entry name" value="Wzy_C"/>
    <property type="match status" value="1"/>
</dbReference>
<evidence type="ECO:0000256" key="4">
    <source>
        <dbReference type="ARBA" id="ARBA00023136"/>
    </source>
</evidence>
<feature type="transmembrane region" description="Helical" evidence="5">
    <location>
        <begin position="33"/>
        <end position="50"/>
    </location>
</feature>
<feature type="transmembrane region" description="Helical" evidence="5">
    <location>
        <begin position="9"/>
        <end position="27"/>
    </location>
</feature>
<dbReference type="PANTHER" id="PTHR37422:SF13">
    <property type="entry name" value="LIPOPOLYSACCHARIDE BIOSYNTHESIS PROTEIN PA4999-RELATED"/>
    <property type="match status" value="1"/>
</dbReference>
<evidence type="ECO:0000259" key="6">
    <source>
        <dbReference type="Pfam" id="PF04932"/>
    </source>
</evidence>
<feature type="domain" description="O-antigen ligase-related" evidence="6">
    <location>
        <begin position="193"/>
        <end position="357"/>
    </location>
</feature>
<sequence>MINIKSSQFWFKLCNVIFLISLALTPIHTKISGVAWVSFFVFSLFIINKCPNRKRKYSDKILVTAIKYLIFFCAMSLVIRWVPQIALGEFNQASNFYMRILVITVLSYFLCKKIYAHNYTLYLFRFLPYSLLFFGISALAITLPFGASAKFGTHPIPWAASISILVVVLHIHMLNQISNKNPNKVFILLGWLTSIAVLVAILLTGKRGSYFYLVWLVCYGVYMIYIWNNRVLTIKYTLKILIPLVILFAGSCFFFYQFYYEIWERILLGYNEIIFYFNNPILAANTSVGARLYMWHNSILNLDGNLLFGLGIEGTEAMINRFSETTGAPMLNGLNQLHNEYLQALVSYGLLGLISFMLFPLGLLIVAAKLRKYYPNTSFGLLGVTFLFLTASLTNTNTYHNYLGTVFSLAVGLIFIVSRLNDSSKQAMIDSKEG</sequence>
<feature type="transmembrane region" description="Helical" evidence="5">
    <location>
        <begin position="240"/>
        <end position="259"/>
    </location>
</feature>
<feature type="transmembrane region" description="Helical" evidence="5">
    <location>
        <begin position="345"/>
        <end position="366"/>
    </location>
</feature>
<feature type="transmembrane region" description="Helical" evidence="5">
    <location>
        <begin position="62"/>
        <end position="82"/>
    </location>
</feature>
<dbReference type="EMBL" id="FOHV01000040">
    <property type="protein sequence ID" value="SET56656.1"/>
    <property type="molecule type" value="Genomic_DNA"/>
</dbReference>
<name>A0A1I0FGK4_9GAMM</name>
<evidence type="ECO:0000313" key="8">
    <source>
        <dbReference type="Proteomes" id="UP000242642"/>
    </source>
</evidence>
<keyword evidence="3 5" id="KW-1133">Transmembrane helix</keyword>
<dbReference type="STRING" id="1123402.SAMN02583745_02742"/>
<feature type="transmembrane region" description="Helical" evidence="5">
    <location>
        <begin position="373"/>
        <end position="393"/>
    </location>
</feature>
<keyword evidence="2 5" id="KW-0812">Transmembrane</keyword>
<evidence type="ECO:0000313" key="7">
    <source>
        <dbReference type="EMBL" id="SET56656.1"/>
    </source>
</evidence>
<reference evidence="8" key="1">
    <citation type="submission" date="2016-10" db="EMBL/GenBank/DDBJ databases">
        <authorList>
            <person name="Varghese N."/>
            <person name="Submissions S."/>
        </authorList>
    </citation>
    <scope>NUCLEOTIDE SEQUENCE [LARGE SCALE GENOMIC DNA]</scope>
    <source>
        <strain evidence="8">DSM 18579</strain>
    </source>
</reference>
<dbReference type="GO" id="GO:0016874">
    <property type="term" value="F:ligase activity"/>
    <property type="evidence" value="ECO:0007669"/>
    <property type="project" value="UniProtKB-KW"/>
</dbReference>
<dbReference type="GO" id="GO:0016020">
    <property type="term" value="C:membrane"/>
    <property type="evidence" value="ECO:0007669"/>
    <property type="project" value="UniProtKB-SubCell"/>
</dbReference>